<dbReference type="SUPFAM" id="SSF47240">
    <property type="entry name" value="Ferritin-like"/>
    <property type="match status" value="1"/>
</dbReference>
<sequence length="192" mass="21827">MLVGRGFKKVYNLQGGIQGWNGLEAEGPVELNMDMISGDETPSEIIKLAYAMEQSLGEFYRVAKTKTKDDSVVGLLDRLASIEEKHKQYLLELYNELGATPASVESFDDQAAEQIMEGGFRTNEFMRRNERFLSDVRLLLDLAMMLEAQALDLYLRFADKTENERTKSVLHRIGDEEKTHLIALGKLRDQHP</sequence>
<dbReference type="AlphaFoldDB" id="A0A9D6V6I5"/>
<dbReference type="CDD" id="cd01045">
    <property type="entry name" value="Ferritin_like_AB"/>
    <property type="match status" value="1"/>
</dbReference>
<dbReference type="InterPro" id="IPR009078">
    <property type="entry name" value="Ferritin-like_SF"/>
</dbReference>
<evidence type="ECO:0000313" key="2">
    <source>
        <dbReference type="EMBL" id="MBI5252497.1"/>
    </source>
</evidence>
<dbReference type="InterPro" id="IPR012347">
    <property type="entry name" value="Ferritin-like"/>
</dbReference>
<dbReference type="PANTHER" id="PTHR33531:SF7">
    <property type="entry name" value="HYPOTHETICAL MEMBRANE PROTEIN, CONSERVED"/>
    <property type="match status" value="1"/>
</dbReference>
<dbReference type="InterPro" id="IPR036873">
    <property type="entry name" value="Rhodanese-like_dom_sf"/>
</dbReference>
<organism evidence="2 3">
    <name type="scientific">Desulfomonile tiedjei</name>
    <dbReference type="NCBI Taxonomy" id="2358"/>
    <lineage>
        <taxon>Bacteria</taxon>
        <taxon>Pseudomonadati</taxon>
        <taxon>Thermodesulfobacteriota</taxon>
        <taxon>Desulfomonilia</taxon>
        <taxon>Desulfomonilales</taxon>
        <taxon>Desulfomonilaceae</taxon>
        <taxon>Desulfomonile</taxon>
    </lineage>
</organism>
<reference evidence="2" key="1">
    <citation type="submission" date="2020-07" db="EMBL/GenBank/DDBJ databases">
        <title>Huge and variable diversity of episymbiotic CPR bacteria and DPANN archaea in groundwater ecosystems.</title>
        <authorList>
            <person name="He C.Y."/>
            <person name="Keren R."/>
            <person name="Whittaker M."/>
            <person name="Farag I.F."/>
            <person name="Doudna J."/>
            <person name="Cate J.H.D."/>
            <person name="Banfield J.F."/>
        </authorList>
    </citation>
    <scope>NUCLEOTIDE SEQUENCE</scope>
    <source>
        <strain evidence="2">NC_groundwater_1664_Pr3_B-0.1um_52_9</strain>
    </source>
</reference>
<feature type="domain" description="Rhodanese" evidence="1">
    <location>
        <begin position="1"/>
        <end position="27"/>
    </location>
</feature>
<dbReference type="SUPFAM" id="SSF52821">
    <property type="entry name" value="Rhodanese/Cell cycle control phosphatase"/>
    <property type="match status" value="1"/>
</dbReference>
<dbReference type="PROSITE" id="PS50206">
    <property type="entry name" value="RHODANESE_3"/>
    <property type="match status" value="1"/>
</dbReference>
<gene>
    <name evidence="2" type="ORF">HY912_23630</name>
</gene>
<dbReference type="InterPro" id="IPR001763">
    <property type="entry name" value="Rhodanese-like_dom"/>
</dbReference>
<name>A0A9D6V6I5_9BACT</name>
<comment type="caution">
    <text evidence="2">The sequence shown here is derived from an EMBL/GenBank/DDBJ whole genome shotgun (WGS) entry which is preliminary data.</text>
</comment>
<dbReference type="Proteomes" id="UP000807825">
    <property type="component" value="Unassembled WGS sequence"/>
</dbReference>
<dbReference type="EMBL" id="JACRDE010000615">
    <property type="protein sequence ID" value="MBI5252497.1"/>
    <property type="molecule type" value="Genomic_DNA"/>
</dbReference>
<accession>A0A9D6V6I5</accession>
<protein>
    <submittedName>
        <fullName evidence="2">Ferritin-like domain-containing protein</fullName>
    </submittedName>
</protein>
<evidence type="ECO:0000313" key="3">
    <source>
        <dbReference type="Proteomes" id="UP000807825"/>
    </source>
</evidence>
<dbReference type="PANTHER" id="PTHR33531">
    <property type="entry name" value="RUBRERYTHRIN SUBFAMILY"/>
    <property type="match status" value="1"/>
</dbReference>
<proteinExistence type="predicted"/>
<evidence type="ECO:0000259" key="1">
    <source>
        <dbReference type="PROSITE" id="PS50206"/>
    </source>
</evidence>
<dbReference type="Gene3D" id="1.20.1260.10">
    <property type="match status" value="1"/>
</dbReference>